<dbReference type="InterPro" id="IPR011010">
    <property type="entry name" value="DNA_brk_join_enz"/>
</dbReference>
<dbReference type="STRING" id="449659.IV66_GL001471"/>
<dbReference type="InterPro" id="IPR028259">
    <property type="entry name" value="AP2-like_int_N"/>
</dbReference>
<accession>A0A0R2LIQ4</accession>
<dbReference type="Pfam" id="PF14659">
    <property type="entry name" value="Phage_int_SAM_3"/>
    <property type="match status" value="1"/>
</dbReference>
<dbReference type="CDD" id="cd01189">
    <property type="entry name" value="INT_ICEBs1_C_like"/>
    <property type="match status" value="1"/>
</dbReference>
<dbReference type="PANTHER" id="PTHR30629">
    <property type="entry name" value="PROPHAGE INTEGRASE"/>
    <property type="match status" value="1"/>
</dbReference>
<evidence type="ECO:0000259" key="7">
    <source>
        <dbReference type="PROSITE" id="PS51900"/>
    </source>
</evidence>
<sequence length="387" mass="45024">MRNKNIKPYTKKNGTRAYKFKVYLGSDPITGKRIETTRRGFKTAREAQRALDRLRVDYDKNGWRNGNELNVKTVDDLFNAWFEAKKGNVKNTSLSTYQVPYVKHLKPVLGNIKLDKLSPYILQKTLNNLGKKYSNMVRFTRTLNMLFRYAVKMEIMTTNPMDKVDRPKGKESAHADQVNYYNKEELTNFLKTVKENGDFKKYAYFRLLAYTGMRRGESLALSWGDFDLENKTIDINKNIVYDSLEKQTKITTPKTKTSKRVLFLDDKTVSVLQKWHLEQSKWIMRHGFIYHGDKQPIFQSTSNGFCPSETANKWLSLLYKKFPQKKIGVHGFRHTHASLLFESGATIKEVQDRLGHATSKETLDIYAHVMESRRSGTGERFAKYMGN</sequence>
<feature type="domain" description="Core-binding (CB)" evidence="7">
    <location>
        <begin position="72"/>
        <end position="151"/>
    </location>
</feature>
<dbReference type="InterPro" id="IPR004107">
    <property type="entry name" value="Integrase_SAM-like_N"/>
</dbReference>
<gene>
    <name evidence="8" type="ORF">IV66_GL001471</name>
</gene>
<proteinExistence type="inferred from homology"/>
<evidence type="ECO:0000256" key="3">
    <source>
        <dbReference type="ARBA" id="ARBA00023125"/>
    </source>
</evidence>
<keyword evidence="4" id="KW-0233">DNA recombination</keyword>
<dbReference type="GO" id="GO:0006310">
    <property type="term" value="P:DNA recombination"/>
    <property type="evidence" value="ECO:0007669"/>
    <property type="project" value="UniProtKB-KW"/>
</dbReference>
<organism evidence="8 9">
    <name type="scientific">Ligilactobacillus pobuzihii</name>
    <dbReference type="NCBI Taxonomy" id="449659"/>
    <lineage>
        <taxon>Bacteria</taxon>
        <taxon>Bacillati</taxon>
        <taxon>Bacillota</taxon>
        <taxon>Bacilli</taxon>
        <taxon>Lactobacillales</taxon>
        <taxon>Lactobacillaceae</taxon>
        <taxon>Ligilactobacillus</taxon>
    </lineage>
</organism>
<keyword evidence="9" id="KW-1185">Reference proteome</keyword>
<dbReference type="GO" id="GO:0003677">
    <property type="term" value="F:DNA binding"/>
    <property type="evidence" value="ECO:0007669"/>
    <property type="project" value="UniProtKB-UniRule"/>
</dbReference>
<comment type="similarity">
    <text evidence="1">Belongs to the 'phage' integrase family.</text>
</comment>
<dbReference type="GO" id="GO:0015074">
    <property type="term" value="P:DNA integration"/>
    <property type="evidence" value="ECO:0007669"/>
    <property type="project" value="UniProtKB-KW"/>
</dbReference>
<evidence type="ECO:0000313" key="8">
    <source>
        <dbReference type="EMBL" id="KRN99468.1"/>
    </source>
</evidence>
<keyword evidence="3 5" id="KW-0238">DNA-binding</keyword>
<protein>
    <recommendedName>
        <fullName evidence="10">Phage integrase</fullName>
    </recommendedName>
</protein>
<evidence type="ECO:0000256" key="4">
    <source>
        <dbReference type="ARBA" id="ARBA00023172"/>
    </source>
</evidence>
<dbReference type="InterPro" id="IPR044068">
    <property type="entry name" value="CB"/>
</dbReference>
<evidence type="ECO:0000256" key="1">
    <source>
        <dbReference type="ARBA" id="ARBA00008857"/>
    </source>
</evidence>
<dbReference type="PATRIC" id="fig|449659.4.peg.1493"/>
<dbReference type="PROSITE" id="PS51898">
    <property type="entry name" value="TYR_RECOMBINASE"/>
    <property type="match status" value="1"/>
</dbReference>
<evidence type="ECO:0000313" key="9">
    <source>
        <dbReference type="Proteomes" id="UP000051886"/>
    </source>
</evidence>
<name>A0A0R2LIQ4_9LACO</name>
<dbReference type="InterPro" id="IPR050808">
    <property type="entry name" value="Phage_Integrase"/>
</dbReference>
<evidence type="ECO:0000256" key="2">
    <source>
        <dbReference type="ARBA" id="ARBA00022908"/>
    </source>
</evidence>
<keyword evidence="2" id="KW-0229">DNA integration</keyword>
<dbReference type="Pfam" id="PF00589">
    <property type="entry name" value="Phage_integrase"/>
    <property type="match status" value="1"/>
</dbReference>
<evidence type="ECO:0000256" key="5">
    <source>
        <dbReference type="PROSITE-ProRule" id="PRU01248"/>
    </source>
</evidence>
<dbReference type="PANTHER" id="PTHR30629:SF2">
    <property type="entry name" value="PROPHAGE INTEGRASE INTS-RELATED"/>
    <property type="match status" value="1"/>
</dbReference>
<comment type="caution">
    <text evidence="8">The sequence shown here is derived from an EMBL/GenBank/DDBJ whole genome shotgun (WGS) entry which is preliminary data.</text>
</comment>
<dbReference type="OrthoDB" id="9803188at2"/>
<dbReference type="SUPFAM" id="SSF56349">
    <property type="entry name" value="DNA breaking-rejoining enzymes"/>
    <property type="match status" value="1"/>
</dbReference>
<dbReference type="EMBL" id="JQCN01000031">
    <property type="protein sequence ID" value="KRN99468.1"/>
    <property type="molecule type" value="Genomic_DNA"/>
</dbReference>
<feature type="domain" description="Tyr recombinase" evidence="6">
    <location>
        <begin position="176"/>
        <end position="379"/>
    </location>
</feature>
<dbReference type="Gene3D" id="1.10.150.130">
    <property type="match status" value="1"/>
</dbReference>
<reference evidence="8 9" key="1">
    <citation type="journal article" date="2015" name="Genome Announc.">
        <title>Expanding the biotechnology potential of lactobacilli through comparative genomics of 213 strains and associated genera.</title>
        <authorList>
            <person name="Sun Z."/>
            <person name="Harris H.M."/>
            <person name="McCann A."/>
            <person name="Guo C."/>
            <person name="Argimon S."/>
            <person name="Zhang W."/>
            <person name="Yang X."/>
            <person name="Jeffery I.B."/>
            <person name="Cooney J.C."/>
            <person name="Kagawa T.F."/>
            <person name="Liu W."/>
            <person name="Song Y."/>
            <person name="Salvetti E."/>
            <person name="Wrobel A."/>
            <person name="Rasinkangas P."/>
            <person name="Parkhill J."/>
            <person name="Rea M.C."/>
            <person name="O'Sullivan O."/>
            <person name="Ritari J."/>
            <person name="Douillard F.P."/>
            <person name="Paul Ross R."/>
            <person name="Yang R."/>
            <person name="Briner A.E."/>
            <person name="Felis G.E."/>
            <person name="de Vos W.M."/>
            <person name="Barrangou R."/>
            <person name="Klaenhammer T.R."/>
            <person name="Caufield P.W."/>
            <person name="Cui Y."/>
            <person name="Zhang H."/>
            <person name="O'Toole P.W."/>
        </authorList>
    </citation>
    <scope>NUCLEOTIDE SEQUENCE [LARGE SCALE GENOMIC DNA]</scope>
    <source>
        <strain evidence="8 9">NBRC 103219</strain>
    </source>
</reference>
<evidence type="ECO:0008006" key="10">
    <source>
        <dbReference type="Google" id="ProtNLM"/>
    </source>
</evidence>
<dbReference type="Proteomes" id="UP000051886">
    <property type="component" value="Unassembled WGS sequence"/>
</dbReference>
<dbReference type="InterPro" id="IPR013762">
    <property type="entry name" value="Integrase-like_cat_sf"/>
</dbReference>
<dbReference type="PROSITE" id="PS51900">
    <property type="entry name" value="CB"/>
    <property type="match status" value="1"/>
</dbReference>
<dbReference type="Pfam" id="PF14657">
    <property type="entry name" value="Arm-DNA-bind_4"/>
    <property type="match status" value="1"/>
</dbReference>
<dbReference type="RefSeq" id="WP_017868834.1">
    <property type="nucleotide sequence ID" value="NZ_BJYB01000024.1"/>
</dbReference>
<dbReference type="InterPro" id="IPR002104">
    <property type="entry name" value="Integrase_catalytic"/>
</dbReference>
<dbReference type="Gene3D" id="1.10.443.10">
    <property type="entry name" value="Intergrase catalytic core"/>
    <property type="match status" value="1"/>
</dbReference>
<dbReference type="AlphaFoldDB" id="A0A0R2LIQ4"/>
<evidence type="ECO:0000259" key="6">
    <source>
        <dbReference type="PROSITE" id="PS51898"/>
    </source>
</evidence>
<dbReference type="InterPro" id="IPR010998">
    <property type="entry name" value="Integrase_recombinase_N"/>
</dbReference>